<dbReference type="InterPro" id="IPR006638">
    <property type="entry name" value="Elp3/MiaA/NifB-like_rSAM"/>
</dbReference>
<protein>
    <recommendedName>
        <fullName evidence="3">7,8-didemethyl-8-hydroxy-5-deazariboflavin synthase</fullName>
        <ecNumber evidence="3">4.3.1.32</ecNumber>
    </recommendedName>
</protein>
<evidence type="ECO:0000259" key="11">
    <source>
        <dbReference type="PROSITE" id="PS51918"/>
    </source>
</evidence>
<dbReference type="Pfam" id="PF04055">
    <property type="entry name" value="Radical_SAM"/>
    <property type="match status" value="1"/>
</dbReference>
<dbReference type="HAMAP" id="MF_01611">
    <property type="entry name" value="FO_synth_sub1"/>
    <property type="match status" value="1"/>
</dbReference>
<keyword evidence="6" id="KW-0479">Metal-binding</keyword>
<dbReference type="SUPFAM" id="SSF102114">
    <property type="entry name" value="Radical SAM enzymes"/>
    <property type="match status" value="1"/>
</dbReference>
<dbReference type="InterPro" id="IPR058240">
    <property type="entry name" value="rSAM_sf"/>
</dbReference>
<proteinExistence type="inferred from homology"/>
<sequence>MSTITSYWVQKMVHQPLEDLMQEGYNVKKHHFGNSITFSRNVFIPLTNICKDHCTYCTFQRRPGDNGAQIIPEDDILRRVKTAKDAGCTEVLISLGDKSDYFPEVREWLNHRGFRNMLDYVAHVSKRIIEETGLLPHTNAGVMCRHQLAMLKPYNASMGMMLETVSDRLTGPGQVHEHAPDKRPHRRIRMIEEAGKLKIPFTTGLLVGIGETWVERMDTLLEIKRLQETYGHIQEVIIQNFQPKTGMDQLKSNVVSEETMLRLSAIANILFDGTIHIQVPPNLNNNYLSKLIQSGITDWGGVSPVSTDYINPESPWPAIQRLKEVTLQNESHLTERLPVYEDYITPEWIEEPALSAVKELKGRIDHETPKLYT</sequence>
<keyword evidence="4" id="KW-0004">4Fe-4S</keyword>
<evidence type="ECO:0000256" key="6">
    <source>
        <dbReference type="ARBA" id="ARBA00022723"/>
    </source>
</evidence>
<evidence type="ECO:0000256" key="9">
    <source>
        <dbReference type="ARBA" id="ARBA00023239"/>
    </source>
</evidence>
<dbReference type="SFLD" id="SFLDF00294">
    <property type="entry name" value="7_8-didemethyl-8-hydroxy-5-dea"/>
    <property type="match status" value="1"/>
</dbReference>
<feature type="domain" description="Radical SAM core" evidence="11">
    <location>
        <begin position="36"/>
        <end position="272"/>
    </location>
</feature>
<dbReference type="InterPro" id="IPR034405">
    <property type="entry name" value="F420"/>
</dbReference>
<dbReference type="SFLD" id="SFLDS00029">
    <property type="entry name" value="Radical_SAM"/>
    <property type="match status" value="1"/>
</dbReference>
<keyword evidence="8" id="KW-0411">Iron-sulfur</keyword>
<evidence type="ECO:0000313" key="13">
    <source>
        <dbReference type="Proteomes" id="UP000094463"/>
    </source>
</evidence>
<evidence type="ECO:0000256" key="4">
    <source>
        <dbReference type="ARBA" id="ARBA00022485"/>
    </source>
</evidence>
<evidence type="ECO:0000256" key="10">
    <source>
        <dbReference type="ARBA" id="ARBA00048974"/>
    </source>
</evidence>
<dbReference type="NCBIfam" id="TIGR03550">
    <property type="entry name" value="F420_cofG"/>
    <property type="match status" value="1"/>
</dbReference>
<dbReference type="InterPro" id="IPR007197">
    <property type="entry name" value="rSAM"/>
</dbReference>
<keyword evidence="9" id="KW-0456">Lyase</keyword>
<dbReference type="CDD" id="cd01335">
    <property type="entry name" value="Radical_SAM"/>
    <property type="match status" value="1"/>
</dbReference>
<dbReference type="STRING" id="632773.BBEV_1716"/>
<dbReference type="SFLD" id="SFLDG01388">
    <property type="entry name" value="7_8-didemethyl-8-hydroxy-5-dea"/>
    <property type="match status" value="1"/>
</dbReference>
<evidence type="ECO:0000256" key="8">
    <source>
        <dbReference type="ARBA" id="ARBA00023014"/>
    </source>
</evidence>
<dbReference type="KEGG" id="bbev:BBEV_1716"/>
<accession>A0A1D7QVP7</accession>
<name>A0A1D7QVP7_9BACI</name>
<dbReference type="AlphaFoldDB" id="A0A1D7QVP7"/>
<comment type="pathway">
    <text evidence="2">Cofactor biosynthesis; coenzyme F0 biosynthesis.</text>
</comment>
<evidence type="ECO:0000313" key="12">
    <source>
        <dbReference type="EMBL" id="AOM83077.1"/>
    </source>
</evidence>
<evidence type="ECO:0000256" key="2">
    <source>
        <dbReference type="ARBA" id="ARBA00004712"/>
    </source>
</evidence>
<dbReference type="EC" id="4.3.1.32" evidence="3"/>
<dbReference type="Proteomes" id="UP000094463">
    <property type="component" value="Chromosome"/>
</dbReference>
<keyword evidence="5" id="KW-0949">S-adenosyl-L-methionine</keyword>
<dbReference type="PROSITE" id="PS51918">
    <property type="entry name" value="RADICAL_SAM"/>
    <property type="match status" value="1"/>
</dbReference>
<dbReference type="GO" id="GO:0051539">
    <property type="term" value="F:4 iron, 4 sulfur cluster binding"/>
    <property type="evidence" value="ECO:0007669"/>
    <property type="project" value="UniProtKB-KW"/>
</dbReference>
<dbReference type="NCBIfam" id="NF004884">
    <property type="entry name" value="PRK06245.1"/>
    <property type="match status" value="1"/>
</dbReference>
<dbReference type="UniPathway" id="UPA00072"/>
<evidence type="ECO:0000256" key="5">
    <source>
        <dbReference type="ARBA" id="ARBA00022691"/>
    </source>
</evidence>
<comment type="cofactor">
    <cofactor evidence="1">
        <name>[4Fe-4S] cluster</name>
        <dbReference type="ChEBI" id="CHEBI:49883"/>
    </cofactor>
</comment>
<dbReference type="InterPro" id="IPR019939">
    <property type="entry name" value="CofG_family"/>
</dbReference>
<keyword evidence="7" id="KW-0408">Iron</keyword>
<dbReference type="GO" id="GO:0046872">
    <property type="term" value="F:metal ion binding"/>
    <property type="evidence" value="ECO:0007669"/>
    <property type="project" value="UniProtKB-KW"/>
</dbReference>
<dbReference type="SMART" id="SM00729">
    <property type="entry name" value="Elp3"/>
    <property type="match status" value="1"/>
</dbReference>
<gene>
    <name evidence="12" type="primary">cofG</name>
    <name evidence="12" type="ORF">BBEV_1716</name>
</gene>
<keyword evidence="13" id="KW-1185">Reference proteome</keyword>
<evidence type="ECO:0000256" key="3">
    <source>
        <dbReference type="ARBA" id="ARBA00012126"/>
    </source>
</evidence>
<dbReference type="GO" id="GO:0044689">
    <property type="term" value="F:7,8-didemethyl-8-hydroxy-5-deazariboflavin synthase activity"/>
    <property type="evidence" value="ECO:0007669"/>
    <property type="project" value="UniProtKB-EC"/>
</dbReference>
<comment type="catalytic activity">
    <reaction evidence="10">
        <text>5-amino-5-(4-hydroxybenzyl)-6-(D-ribitylimino)-5,6-dihydrouracil + S-adenosyl-L-methionine = 7,8-didemethyl-8-hydroxy-5-deazariboflavin + 5'-deoxyadenosine + L-methionine + NH4(+) + H(+)</text>
        <dbReference type="Rhea" id="RHEA:55204"/>
        <dbReference type="ChEBI" id="CHEBI:15378"/>
        <dbReference type="ChEBI" id="CHEBI:17319"/>
        <dbReference type="ChEBI" id="CHEBI:28938"/>
        <dbReference type="ChEBI" id="CHEBI:57844"/>
        <dbReference type="ChEBI" id="CHEBI:59789"/>
        <dbReference type="ChEBI" id="CHEBI:59904"/>
        <dbReference type="ChEBI" id="CHEBI:85936"/>
        <dbReference type="EC" id="4.3.1.32"/>
    </reaction>
</comment>
<dbReference type="OrthoDB" id="9775764at2"/>
<dbReference type="PANTHER" id="PTHR43076:SF15">
    <property type="entry name" value="7,8-DIDEMETHYL-8-HYDROXY-5-DEAZARIBOFLAVIN SYNTHASE"/>
    <property type="match status" value="1"/>
</dbReference>
<evidence type="ECO:0000256" key="7">
    <source>
        <dbReference type="ARBA" id="ARBA00023004"/>
    </source>
</evidence>
<dbReference type="SFLD" id="SFLDG01064">
    <property type="entry name" value="F420__menaquinone_cofactor_bio"/>
    <property type="match status" value="1"/>
</dbReference>
<organism evidence="12 13">
    <name type="scientific">Salisediminibacterium beveridgei</name>
    <dbReference type="NCBI Taxonomy" id="632773"/>
    <lineage>
        <taxon>Bacteria</taxon>
        <taxon>Bacillati</taxon>
        <taxon>Bacillota</taxon>
        <taxon>Bacilli</taxon>
        <taxon>Bacillales</taxon>
        <taxon>Bacillaceae</taxon>
        <taxon>Salisediminibacterium</taxon>
    </lineage>
</organism>
<dbReference type="EMBL" id="CP012502">
    <property type="protein sequence ID" value="AOM83077.1"/>
    <property type="molecule type" value="Genomic_DNA"/>
</dbReference>
<dbReference type="PANTHER" id="PTHR43076">
    <property type="entry name" value="FO SYNTHASE (COFH)"/>
    <property type="match status" value="1"/>
</dbReference>
<dbReference type="Gene3D" id="3.20.20.70">
    <property type="entry name" value="Aldolase class I"/>
    <property type="match status" value="1"/>
</dbReference>
<dbReference type="GO" id="GO:0016765">
    <property type="term" value="F:transferase activity, transferring alkyl or aryl (other than methyl) groups"/>
    <property type="evidence" value="ECO:0007669"/>
    <property type="project" value="InterPro"/>
</dbReference>
<reference evidence="12 13" key="1">
    <citation type="submission" date="2015-08" db="EMBL/GenBank/DDBJ databases">
        <title>The complete genome sequence of Bacillus beveridgei MLTeJB.</title>
        <authorList>
            <person name="Hanson T.E."/>
            <person name="Mesa C."/>
            <person name="Basesman S.M."/>
            <person name="Oremland R.S."/>
        </authorList>
    </citation>
    <scope>NUCLEOTIDE SEQUENCE [LARGE SCALE GENOMIC DNA]</scope>
    <source>
        <strain evidence="12 13">MLTeJB</strain>
    </source>
</reference>
<dbReference type="InterPro" id="IPR013785">
    <property type="entry name" value="Aldolase_TIM"/>
</dbReference>
<dbReference type="PATRIC" id="fig|632773.3.peg.1803"/>
<evidence type="ECO:0000256" key="1">
    <source>
        <dbReference type="ARBA" id="ARBA00001966"/>
    </source>
</evidence>